<dbReference type="EMBL" id="LAZR01043964">
    <property type="protein sequence ID" value="KKL05819.1"/>
    <property type="molecule type" value="Genomic_DNA"/>
</dbReference>
<name>A0A0F9A8E8_9ZZZZ</name>
<proteinExistence type="predicted"/>
<accession>A0A0F9A8E8</accession>
<comment type="caution">
    <text evidence="1">The sequence shown here is derived from an EMBL/GenBank/DDBJ whole genome shotgun (WGS) entry which is preliminary data.</text>
</comment>
<dbReference type="AlphaFoldDB" id="A0A0F9A8E8"/>
<protein>
    <submittedName>
        <fullName evidence="1">Uncharacterized protein</fullName>
    </submittedName>
</protein>
<sequence>MTLKKGIKLLDLWIEHRENALKELQEKVIFSDLEITKVLVEADQRVIENLKLIKKEIVPNCKHPKNMQDTCKGQKYCMDCNMDL</sequence>
<reference evidence="1" key="1">
    <citation type="journal article" date="2015" name="Nature">
        <title>Complex archaea that bridge the gap between prokaryotes and eukaryotes.</title>
        <authorList>
            <person name="Spang A."/>
            <person name="Saw J.H."/>
            <person name="Jorgensen S.L."/>
            <person name="Zaremba-Niedzwiedzka K."/>
            <person name="Martijn J."/>
            <person name="Lind A.E."/>
            <person name="van Eijk R."/>
            <person name="Schleper C."/>
            <person name="Guy L."/>
            <person name="Ettema T.J."/>
        </authorList>
    </citation>
    <scope>NUCLEOTIDE SEQUENCE</scope>
</reference>
<organism evidence="1">
    <name type="scientific">marine sediment metagenome</name>
    <dbReference type="NCBI Taxonomy" id="412755"/>
    <lineage>
        <taxon>unclassified sequences</taxon>
        <taxon>metagenomes</taxon>
        <taxon>ecological metagenomes</taxon>
    </lineage>
</organism>
<gene>
    <name evidence="1" type="ORF">LCGC14_2602230</name>
</gene>
<evidence type="ECO:0000313" key="1">
    <source>
        <dbReference type="EMBL" id="KKL05819.1"/>
    </source>
</evidence>